<reference evidence="1" key="1">
    <citation type="journal article" date="2020" name="Stud. Mycol.">
        <title>101 Dothideomycetes genomes: a test case for predicting lifestyles and emergence of pathogens.</title>
        <authorList>
            <person name="Haridas S."/>
            <person name="Albert R."/>
            <person name="Binder M."/>
            <person name="Bloem J."/>
            <person name="Labutti K."/>
            <person name="Salamov A."/>
            <person name="Andreopoulos B."/>
            <person name="Baker S."/>
            <person name="Barry K."/>
            <person name="Bills G."/>
            <person name="Bluhm B."/>
            <person name="Cannon C."/>
            <person name="Castanera R."/>
            <person name="Culley D."/>
            <person name="Daum C."/>
            <person name="Ezra D."/>
            <person name="Gonzalez J."/>
            <person name="Henrissat B."/>
            <person name="Kuo A."/>
            <person name="Liang C."/>
            <person name="Lipzen A."/>
            <person name="Lutzoni F."/>
            <person name="Magnuson J."/>
            <person name="Mondo S."/>
            <person name="Nolan M."/>
            <person name="Ohm R."/>
            <person name="Pangilinan J."/>
            <person name="Park H.-J."/>
            <person name="Ramirez L."/>
            <person name="Alfaro M."/>
            <person name="Sun H."/>
            <person name="Tritt A."/>
            <person name="Yoshinaga Y."/>
            <person name="Zwiers L.-H."/>
            <person name="Turgeon B."/>
            <person name="Goodwin S."/>
            <person name="Spatafora J."/>
            <person name="Crous P."/>
            <person name="Grigoriev I."/>
        </authorList>
    </citation>
    <scope>NUCLEOTIDE SEQUENCE</scope>
    <source>
        <strain evidence="1">CBS 207.26</strain>
    </source>
</reference>
<dbReference type="Proteomes" id="UP000800200">
    <property type="component" value="Unassembled WGS sequence"/>
</dbReference>
<evidence type="ECO:0000313" key="2">
    <source>
        <dbReference type="Proteomes" id="UP000800200"/>
    </source>
</evidence>
<sequence>MSARITTVVAYPSKHPGTGEPIKFNMSYCLSGHTPIIDRAWGPHGMKSWSIN</sequence>
<organism evidence="1 2">
    <name type="scientific">Zopfia rhizophila CBS 207.26</name>
    <dbReference type="NCBI Taxonomy" id="1314779"/>
    <lineage>
        <taxon>Eukaryota</taxon>
        <taxon>Fungi</taxon>
        <taxon>Dikarya</taxon>
        <taxon>Ascomycota</taxon>
        <taxon>Pezizomycotina</taxon>
        <taxon>Dothideomycetes</taxon>
        <taxon>Dothideomycetes incertae sedis</taxon>
        <taxon>Zopfiaceae</taxon>
        <taxon>Zopfia</taxon>
    </lineage>
</organism>
<proteinExistence type="predicted"/>
<dbReference type="AlphaFoldDB" id="A0A6A6DK38"/>
<name>A0A6A6DK38_9PEZI</name>
<keyword evidence="2" id="KW-1185">Reference proteome</keyword>
<dbReference type="EMBL" id="ML994666">
    <property type="protein sequence ID" value="KAF2179495.1"/>
    <property type="molecule type" value="Genomic_DNA"/>
</dbReference>
<protein>
    <submittedName>
        <fullName evidence="1">Uncharacterized protein</fullName>
    </submittedName>
</protein>
<gene>
    <name evidence="1" type="ORF">K469DRAFT_716290</name>
</gene>
<accession>A0A6A6DK38</accession>
<dbReference type="OrthoDB" id="4892971at2759"/>
<dbReference type="Gene3D" id="3.30.70.100">
    <property type="match status" value="1"/>
</dbReference>
<evidence type="ECO:0000313" key="1">
    <source>
        <dbReference type="EMBL" id="KAF2179495.1"/>
    </source>
</evidence>